<evidence type="ECO:0000313" key="3">
    <source>
        <dbReference type="Proteomes" id="UP000061382"/>
    </source>
</evidence>
<dbReference type="Proteomes" id="UP000061382">
    <property type="component" value="Chromosome"/>
</dbReference>
<dbReference type="STRING" id="512763.DC20_01610"/>
<dbReference type="InterPro" id="IPR044855">
    <property type="entry name" value="CoA-Trfase_III_dom3_sf"/>
</dbReference>
<reference evidence="2 3" key="1">
    <citation type="submission" date="2015-08" db="EMBL/GenBank/DDBJ databases">
        <title>Complete genome sequence of Rufibacter tibetensis strain 1351t, a radiation-resistant bacterium from tibet plateau.</title>
        <authorList>
            <person name="Dai J."/>
        </authorList>
    </citation>
    <scope>NUCLEOTIDE SEQUENCE [LARGE SCALE GENOMIC DNA]</scope>
    <source>
        <strain evidence="2 3">1351</strain>
    </source>
</reference>
<dbReference type="OrthoDB" id="9797653at2"/>
<proteinExistence type="predicted"/>
<dbReference type="Gene3D" id="3.30.1540.10">
    <property type="entry name" value="formyl-coa transferase, domain 3"/>
    <property type="match status" value="1"/>
</dbReference>
<name>A0A0P0BZK1_9BACT</name>
<accession>A0A0P0BZK1</accession>
<dbReference type="Gene3D" id="3.40.50.10540">
    <property type="entry name" value="Crotonobetainyl-coa:carnitine coa-transferase, domain 1"/>
    <property type="match status" value="1"/>
</dbReference>
<dbReference type="InterPro" id="IPR050483">
    <property type="entry name" value="CoA-transferase_III_domain"/>
</dbReference>
<keyword evidence="1" id="KW-0808">Transferase</keyword>
<protein>
    <submittedName>
        <fullName evidence="2">Carnitine dehydratase</fullName>
    </submittedName>
</protein>
<dbReference type="InterPro" id="IPR023606">
    <property type="entry name" value="CoA-Trfase_III_dom_1_sf"/>
</dbReference>
<keyword evidence="3" id="KW-1185">Reference proteome</keyword>
<organism evidence="2 3">
    <name type="scientific">Rufibacter tibetensis</name>
    <dbReference type="NCBI Taxonomy" id="512763"/>
    <lineage>
        <taxon>Bacteria</taxon>
        <taxon>Pseudomonadati</taxon>
        <taxon>Bacteroidota</taxon>
        <taxon>Cytophagia</taxon>
        <taxon>Cytophagales</taxon>
        <taxon>Hymenobacteraceae</taxon>
        <taxon>Rufibacter</taxon>
    </lineage>
</organism>
<dbReference type="PANTHER" id="PTHR48207:SF3">
    <property type="entry name" value="SUCCINATE--HYDROXYMETHYLGLUTARATE COA-TRANSFERASE"/>
    <property type="match status" value="1"/>
</dbReference>
<sequence length="405" mass="44440">MEENKGLFHNLLVVEFASVLAGPSVGQFFSEMGAEVLKIESLKTQGDVTRRWKLPSEANETTVSAYFASANWGKKSVCLDLASESVKEVVYALVKKADIVLSSFKPGDAEKLRMDYATLSALNPRLLYGQITGYGSQVPRAGYDAVLQAEAGFMFLNGEKGGVPVKMPVALIDLMAAHQLKEGLLASLYRREKTGRGQYVEVSLLNAAISSLANQATNYLVAGVAPERMGSEHPNIVPYGTIFRTLDEKDIVLAVGDDRQFQSLCQALGDEALGVEPIYKTNNQRVLHRETLLPKLRELVARHEQENLLQALIQNYVPAGAVHSVPEALAQPLVQPQLIFDESLTPKGVRQIAFSSHEARLMPSSPPQLGQHTWQVLRDTGKVSEQKLKELAKKGLIFPAESEYP</sequence>
<dbReference type="EMBL" id="CP012643">
    <property type="protein sequence ID" value="ALI97909.1"/>
    <property type="molecule type" value="Genomic_DNA"/>
</dbReference>
<dbReference type="RefSeq" id="WP_071885355.1">
    <property type="nucleotide sequence ID" value="NZ_CP012643.1"/>
</dbReference>
<evidence type="ECO:0000313" key="2">
    <source>
        <dbReference type="EMBL" id="ALI97909.1"/>
    </source>
</evidence>
<gene>
    <name evidence="2" type="ORF">DC20_01610</name>
</gene>
<dbReference type="Pfam" id="PF02515">
    <property type="entry name" value="CoA_transf_3"/>
    <property type="match status" value="1"/>
</dbReference>
<evidence type="ECO:0000256" key="1">
    <source>
        <dbReference type="ARBA" id="ARBA00022679"/>
    </source>
</evidence>
<dbReference type="PANTHER" id="PTHR48207">
    <property type="entry name" value="SUCCINATE--HYDROXYMETHYLGLUTARATE COA-TRANSFERASE"/>
    <property type="match status" value="1"/>
</dbReference>
<dbReference type="AlphaFoldDB" id="A0A0P0BZK1"/>
<dbReference type="PATRIC" id="fig|512763.3.peg.365"/>
<dbReference type="GO" id="GO:0008410">
    <property type="term" value="F:CoA-transferase activity"/>
    <property type="evidence" value="ECO:0007669"/>
    <property type="project" value="TreeGrafter"/>
</dbReference>
<dbReference type="KEGG" id="rti:DC20_01610"/>
<dbReference type="InterPro" id="IPR003673">
    <property type="entry name" value="CoA-Trfase_fam_III"/>
</dbReference>
<dbReference type="SUPFAM" id="SSF89796">
    <property type="entry name" value="CoA-transferase family III (CaiB/BaiF)"/>
    <property type="match status" value="1"/>
</dbReference>